<dbReference type="SUPFAM" id="SSF52833">
    <property type="entry name" value="Thioredoxin-like"/>
    <property type="match status" value="1"/>
</dbReference>
<dbReference type="GO" id="GO:0005829">
    <property type="term" value="C:cytosol"/>
    <property type="evidence" value="ECO:0007669"/>
    <property type="project" value="TreeGrafter"/>
</dbReference>
<dbReference type="PANTHER" id="PTHR45663">
    <property type="entry name" value="GEO12009P1"/>
    <property type="match status" value="1"/>
</dbReference>
<comment type="caution">
    <text evidence="4">The sequence shown here is derived from an EMBL/GenBank/DDBJ whole genome shotgun (WGS) entry which is preliminary data.</text>
</comment>
<name>A0A4R0HDP7_9ACTN</name>
<dbReference type="PANTHER" id="PTHR45663:SF11">
    <property type="entry name" value="GEO12009P1"/>
    <property type="match status" value="1"/>
</dbReference>
<dbReference type="CDD" id="cd02947">
    <property type="entry name" value="TRX_family"/>
    <property type="match status" value="1"/>
</dbReference>
<dbReference type="GO" id="GO:0015035">
    <property type="term" value="F:protein-disulfide reductase activity"/>
    <property type="evidence" value="ECO:0007669"/>
    <property type="project" value="TreeGrafter"/>
</dbReference>
<feature type="domain" description="Thioredoxin" evidence="3">
    <location>
        <begin position="53"/>
        <end position="139"/>
    </location>
</feature>
<dbReference type="EMBL" id="SJJZ01000002">
    <property type="protein sequence ID" value="TCC08423.1"/>
    <property type="molecule type" value="Genomic_DNA"/>
</dbReference>
<keyword evidence="5" id="KW-1185">Reference proteome</keyword>
<dbReference type="Pfam" id="PF00085">
    <property type="entry name" value="Thioredoxin"/>
    <property type="match status" value="1"/>
</dbReference>
<dbReference type="RefSeq" id="WP_131339839.1">
    <property type="nucleotide sequence ID" value="NZ_SJJZ01000002.1"/>
</dbReference>
<proteinExistence type="inferred from homology"/>
<evidence type="ECO:0000256" key="1">
    <source>
        <dbReference type="ARBA" id="ARBA00008987"/>
    </source>
</evidence>
<protein>
    <submittedName>
        <fullName evidence="4">Thiol reductase thioredoxin</fullName>
    </submittedName>
</protein>
<evidence type="ECO:0000259" key="3">
    <source>
        <dbReference type="Pfam" id="PF00085"/>
    </source>
</evidence>
<reference evidence="4 5" key="1">
    <citation type="submission" date="2019-02" db="EMBL/GenBank/DDBJ databases">
        <title>Kribbella capetownensis sp. nov. and Kribbella speibonae sp. nov., isolated from soil.</title>
        <authorList>
            <person name="Curtis S.M."/>
            <person name="Norton I."/>
            <person name="Everest G.J."/>
            <person name="Meyers P.R."/>
        </authorList>
    </citation>
    <scope>NUCLEOTIDE SEQUENCE [LARGE SCALE GENOMIC DNA]</scope>
    <source>
        <strain evidence="4 5">KCTC 29219</strain>
    </source>
</reference>
<dbReference type="AlphaFoldDB" id="A0A4R0HDP7"/>
<organism evidence="4 5">
    <name type="scientific">Kribbella soli</name>
    <dbReference type="NCBI Taxonomy" id="1124743"/>
    <lineage>
        <taxon>Bacteria</taxon>
        <taxon>Bacillati</taxon>
        <taxon>Actinomycetota</taxon>
        <taxon>Actinomycetes</taxon>
        <taxon>Propionibacteriales</taxon>
        <taxon>Kribbellaceae</taxon>
        <taxon>Kribbella</taxon>
    </lineage>
</organism>
<evidence type="ECO:0000313" key="5">
    <source>
        <dbReference type="Proteomes" id="UP000292346"/>
    </source>
</evidence>
<sequence>MVAAPQLVTCPKCQRRNQVPAAAKGAPRCGNCRLPLPWVVDAGDGDFGQIADIATVPVLVDLWVPWCSPWRFVSSVLEKLAIEKAGELKLVKVNAGDAPAVSQRFETQANSTLILLSGGQMVARHAGAAPAAVLRHWLEDALTGQVGREQG</sequence>
<gene>
    <name evidence="4" type="ORF">E0H45_21300</name>
</gene>
<comment type="similarity">
    <text evidence="1">Belongs to the thioredoxin family.</text>
</comment>
<dbReference type="OrthoDB" id="3824723at2"/>
<evidence type="ECO:0000313" key="4">
    <source>
        <dbReference type="EMBL" id="TCC08423.1"/>
    </source>
</evidence>
<dbReference type="GO" id="GO:0045454">
    <property type="term" value="P:cell redox homeostasis"/>
    <property type="evidence" value="ECO:0007669"/>
    <property type="project" value="TreeGrafter"/>
</dbReference>
<evidence type="ECO:0000256" key="2">
    <source>
        <dbReference type="ARBA" id="ARBA00023284"/>
    </source>
</evidence>
<accession>A0A4R0HDP7</accession>
<dbReference type="InterPro" id="IPR013766">
    <property type="entry name" value="Thioredoxin_domain"/>
</dbReference>
<dbReference type="InterPro" id="IPR036249">
    <property type="entry name" value="Thioredoxin-like_sf"/>
</dbReference>
<dbReference type="Proteomes" id="UP000292346">
    <property type="component" value="Unassembled WGS sequence"/>
</dbReference>
<keyword evidence="2" id="KW-0676">Redox-active center</keyword>
<dbReference type="Gene3D" id="3.40.30.10">
    <property type="entry name" value="Glutaredoxin"/>
    <property type="match status" value="1"/>
</dbReference>